<dbReference type="Pfam" id="PF20710">
    <property type="entry name" value="DUF6824"/>
    <property type="match status" value="1"/>
</dbReference>
<dbReference type="EMBL" id="CAKOGP040001869">
    <property type="protein sequence ID" value="CAJ1954657.1"/>
    <property type="molecule type" value="Genomic_DNA"/>
</dbReference>
<evidence type="ECO:0000313" key="4">
    <source>
        <dbReference type="Proteomes" id="UP001295423"/>
    </source>
</evidence>
<feature type="domain" description="DUF6824" evidence="2">
    <location>
        <begin position="47"/>
        <end position="129"/>
    </location>
</feature>
<accession>A0AAD2FW93</accession>
<proteinExistence type="predicted"/>
<evidence type="ECO:0000259" key="2">
    <source>
        <dbReference type="Pfam" id="PF20710"/>
    </source>
</evidence>
<feature type="region of interest" description="Disordered" evidence="1">
    <location>
        <begin position="1"/>
        <end position="38"/>
    </location>
</feature>
<reference evidence="3" key="1">
    <citation type="submission" date="2023-08" db="EMBL/GenBank/DDBJ databases">
        <authorList>
            <person name="Audoor S."/>
            <person name="Bilcke G."/>
        </authorList>
    </citation>
    <scope>NUCLEOTIDE SEQUENCE</scope>
</reference>
<evidence type="ECO:0000313" key="3">
    <source>
        <dbReference type="EMBL" id="CAJ1954657.1"/>
    </source>
</evidence>
<protein>
    <recommendedName>
        <fullName evidence="2">DUF6824 domain-containing protein</fullName>
    </recommendedName>
</protein>
<gene>
    <name evidence="3" type="ORF">CYCCA115_LOCUS15248</name>
</gene>
<feature type="compositionally biased region" description="Basic and acidic residues" evidence="1">
    <location>
        <begin position="1"/>
        <end position="10"/>
    </location>
</feature>
<organism evidence="3 4">
    <name type="scientific">Cylindrotheca closterium</name>
    <dbReference type="NCBI Taxonomy" id="2856"/>
    <lineage>
        <taxon>Eukaryota</taxon>
        <taxon>Sar</taxon>
        <taxon>Stramenopiles</taxon>
        <taxon>Ochrophyta</taxon>
        <taxon>Bacillariophyta</taxon>
        <taxon>Bacillariophyceae</taxon>
        <taxon>Bacillariophycidae</taxon>
        <taxon>Bacillariales</taxon>
        <taxon>Bacillariaceae</taxon>
        <taxon>Cylindrotheca</taxon>
    </lineage>
</organism>
<name>A0AAD2FW93_9STRA</name>
<keyword evidence="4" id="KW-1185">Reference proteome</keyword>
<evidence type="ECO:0000256" key="1">
    <source>
        <dbReference type="SAM" id="MobiDB-lite"/>
    </source>
</evidence>
<dbReference type="InterPro" id="IPR049227">
    <property type="entry name" value="DUF6824"/>
</dbReference>
<comment type="caution">
    <text evidence="3">The sequence shown here is derived from an EMBL/GenBank/DDBJ whole genome shotgun (WGS) entry which is preliminary data.</text>
</comment>
<dbReference type="AlphaFoldDB" id="A0AAD2FW93"/>
<dbReference type="Proteomes" id="UP001295423">
    <property type="component" value="Unassembled WGS sequence"/>
</dbReference>
<sequence>MASEVKKAMDKSQISFDDDAISTKPSSPLKSDANPATLNPVKIQPNDIVFGRGKGYHGHHGNEKMRQIVDKYKMQYHAIDRSQKRELVEVVYHEIIQDGARFLVKGSSSDGYVEAGRIMALQKVSNALRCKKSFKRETTAASSPDKNPSLPEESNAIASALASRPLHEGLSWPNRGAGGLASLESSSFMQPNNLSNLFASSLLPWSLRTPSLRGDILSAVGIDAGTLSLSGALRSDFSANQEQARRNLALDIPNPSSLLYARTPASLQPSLDQVALLRQELLLQQLGVASLGRSTMAGGSITNDLSNHRLIMEELASPRAVQRNMGGNKDTESKNSQRKNPGL</sequence>
<feature type="region of interest" description="Disordered" evidence="1">
    <location>
        <begin position="317"/>
        <end position="343"/>
    </location>
</feature>
<feature type="compositionally biased region" description="Polar residues" evidence="1">
    <location>
        <begin position="23"/>
        <end position="37"/>
    </location>
</feature>